<dbReference type="AlphaFoldDB" id="A0A8H6JWM5"/>
<dbReference type="Proteomes" id="UP000654918">
    <property type="component" value="Unassembled WGS sequence"/>
</dbReference>
<accession>A0A8H6JWM5</accession>
<proteinExistence type="predicted"/>
<name>A0A8H6JWM5_9PEZI</name>
<keyword evidence="3" id="KW-1185">Reference proteome</keyword>
<evidence type="ECO:0000313" key="3">
    <source>
        <dbReference type="Proteomes" id="UP000654918"/>
    </source>
</evidence>
<organism evidence="2 3">
    <name type="scientific">Colletotrichum plurivorum</name>
    <dbReference type="NCBI Taxonomy" id="2175906"/>
    <lineage>
        <taxon>Eukaryota</taxon>
        <taxon>Fungi</taxon>
        <taxon>Dikarya</taxon>
        <taxon>Ascomycota</taxon>
        <taxon>Pezizomycotina</taxon>
        <taxon>Sordariomycetes</taxon>
        <taxon>Hypocreomycetidae</taxon>
        <taxon>Glomerellales</taxon>
        <taxon>Glomerellaceae</taxon>
        <taxon>Colletotrichum</taxon>
        <taxon>Colletotrichum orchidearum species complex</taxon>
    </lineage>
</organism>
<evidence type="ECO:0000256" key="1">
    <source>
        <dbReference type="SAM" id="MobiDB-lite"/>
    </source>
</evidence>
<dbReference type="EMBL" id="WIGO01000273">
    <property type="protein sequence ID" value="KAF6820348.1"/>
    <property type="molecule type" value="Genomic_DNA"/>
</dbReference>
<comment type="caution">
    <text evidence="2">The sequence shown here is derived from an EMBL/GenBank/DDBJ whole genome shotgun (WGS) entry which is preliminary data.</text>
</comment>
<feature type="region of interest" description="Disordered" evidence="1">
    <location>
        <begin position="162"/>
        <end position="183"/>
    </location>
</feature>
<sequence length="220" mass="24816">MSDDTLESHWNEHQVCRCGQSSKGLGWDRNGQPAEEKSNFSRFMDHRFRYCTVACNWGQTRVRLCMSRAPDSRMARYDDILASAVSSPIVPCVVPPSLVLAMNMAFDAAIVIAMTGFRRQQTGTWQHLRDGDLRAVRQVETTETPFRPTSWRFVACKTSTRRFHSRPSPLGPQGSGASGSWNPTPSCRKLRWTDADTIISDEIRSPPLDDIFLDGLCFGR</sequence>
<protein>
    <submittedName>
        <fullName evidence="2">Uncharacterized protein</fullName>
    </submittedName>
</protein>
<gene>
    <name evidence="2" type="ORF">CPLU01_12782</name>
</gene>
<evidence type="ECO:0000313" key="2">
    <source>
        <dbReference type="EMBL" id="KAF6820348.1"/>
    </source>
</evidence>
<reference evidence="2" key="1">
    <citation type="journal article" date="2020" name="Phytopathology">
        <title>Genome Sequence Resources of Colletotrichum truncatum, C. plurivorum, C. musicola, and C. sojae: Four Species Pathogenic to Soybean (Glycine max).</title>
        <authorList>
            <person name="Rogerio F."/>
            <person name="Boufleur T.R."/>
            <person name="Ciampi-Guillardi M."/>
            <person name="Sukno S.A."/>
            <person name="Thon M.R."/>
            <person name="Massola Junior N.S."/>
            <person name="Baroncelli R."/>
        </authorList>
    </citation>
    <scope>NUCLEOTIDE SEQUENCE</scope>
    <source>
        <strain evidence="2">LFN00145</strain>
    </source>
</reference>